<dbReference type="Pfam" id="PF01556">
    <property type="entry name" value="DnaJ_C"/>
    <property type="match status" value="1"/>
</dbReference>
<evidence type="ECO:0000313" key="12">
    <source>
        <dbReference type="Proteomes" id="UP000033647"/>
    </source>
</evidence>
<dbReference type="EMBL" id="LAFY01005810">
    <property type="protein sequence ID" value="KJX92407.1"/>
    <property type="molecule type" value="Genomic_DNA"/>
</dbReference>
<dbReference type="InterPro" id="IPR036869">
    <property type="entry name" value="J_dom_sf"/>
</dbReference>
<dbReference type="InterPro" id="IPR008971">
    <property type="entry name" value="HSP40/DnaJ_pept-bd"/>
</dbReference>
<dbReference type="SUPFAM" id="SSF57938">
    <property type="entry name" value="DnaJ/Hsp40 cysteine-rich domain"/>
    <property type="match status" value="1"/>
</dbReference>
<evidence type="ECO:0000256" key="5">
    <source>
        <dbReference type="ARBA" id="ARBA00023186"/>
    </source>
</evidence>
<evidence type="ECO:0000259" key="10">
    <source>
        <dbReference type="PROSITE" id="PS51188"/>
    </source>
</evidence>
<feature type="compositionally biased region" description="Basic and acidic residues" evidence="7">
    <location>
        <begin position="86"/>
        <end position="98"/>
    </location>
</feature>
<name>A0A0F4G5T0_9PEZI</name>
<dbReference type="SUPFAM" id="SSF46565">
    <property type="entry name" value="Chaperone J-domain"/>
    <property type="match status" value="1"/>
</dbReference>
<protein>
    <submittedName>
        <fullName evidence="11">DnaJ domain protein</fullName>
    </submittedName>
</protein>
<dbReference type="Proteomes" id="UP000033647">
    <property type="component" value="Unassembled WGS sequence"/>
</dbReference>
<keyword evidence="12" id="KW-1185">Reference proteome</keyword>
<feature type="zinc finger region" description="CR-type" evidence="6">
    <location>
        <begin position="146"/>
        <end position="228"/>
    </location>
</feature>
<evidence type="ECO:0000256" key="8">
    <source>
        <dbReference type="SAM" id="SignalP"/>
    </source>
</evidence>
<evidence type="ECO:0000256" key="1">
    <source>
        <dbReference type="ARBA" id="ARBA00022723"/>
    </source>
</evidence>
<feature type="domain" description="CR-type" evidence="10">
    <location>
        <begin position="146"/>
        <end position="228"/>
    </location>
</feature>
<feature type="domain" description="J" evidence="9">
    <location>
        <begin position="22"/>
        <end position="87"/>
    </location>
</feature>
<dbReference type="SUPFAM" id="SSF49493">
    <property type="entry name" value="HSP40/DnaJ peptide-binding domain"/>
    <property type="match status" value="2"/>
</dbReference>
<comment type="caution">
    <text evidence="11">The sequence shown here is derived from an EMBL/GenBank/DDBJ whole genome shotgun (WGS) entry which is preliminary data.</text>
</comment>
<dbReference type="Pfam" id="PF00684">
    <property type="entry name" value="DnaJ_CXXCXGXG"/>
    <property type="match status" value="1"/>
</dbReference>
<evidence type="ECO:0000256" key="6">
    <source>
        <dbReference type="PROSITE-ProRule" id="PRU00546"/>
    </source>
</evidence>
<dbReference type="GO" id="GO:0051082">
    <property type="term" value="F:unfolded protein binding"/>
    <property type="evidence" value="ECO:0007669"/>
    <property type="project" value="InterPro"/>
</dbReference>
<keyword evidence="3 6" id="KW-0863">Zinc-finger</keyword>
<keyword evidence="4 6" id="KW-0862">Zinc</keyword>
<keyword evidence="8" id="KW-0732">Signal</keyword>
<dbReference type="Gene3D" id="1.10.287.110">
    <property type="entry name" value="DnaJ domain"/>
    <property type="match status" value="1"/>
</dbReference>
<dbReference type="PROSITE" id="PS51188">
    <property type="entry name" value="ZF_CR"/>
    <property type="match status" value="1"/>
</dbReference>
<dbReference type="PRINTS" id="PR00625">
    <property type="entry name" value="JDOMAIN"/>
</dbReference>
<dbReference type="FunFam" id="2.10.230.10:FF:000001">
    <property type="entry name" value="DnaJ subfamily A member 2"/>
    <property type="match status" value="1"/>
</dbReference>
<feature type="region of interest" description="Disordered" evidence="7">
    <location>
        <begin position="406"/>
        <end position="425"/>
    </location>
</feature>
<dbReference type="AlphaFoldDB" id="A0A0F4G5T0"/>
<dbReference type="InterPro" id="IPR036410">
    <property type="entry name" value="HSP_DnaJ_Cys-rich_dom_sf"/>
</dbReference>
<dbReference type="InterPro" id="IPR002939">
    <property type="entry name" value="DnaJ_C"/>
</dbReference>
<proteinExistence type="predicted"/>
<keyword evidence="1 6" id="KW-0479">Metal-binding</keyword>
<feature type="signal peptide" evidence="8">
    <location>
        <begin position="1"/>
        <end position="19"/>
    </location>
</feature>
<dbReference type="Gene3D" id="2.10.230.10">
    <property type="entry name" value="Heat shock protein DnaJ, cysteine-rich domain"/>
    <property type="match status" value="1"/>
</dbReference>
<dbReference type="SMART" id="SM00271">
    <property type="entry name" value="DnaJ"/>
    <property type="match status" value="1"/>
</dbReference>
<feature type="region of interest" description="Disordered" evidence="7">
    <location>
        <begin position="86"/>
        <end position="105"/>
    </location>
</feature>
<dbReference type="PROSITE" id="PS00636">
    <property type="entry name" value="DNAJ_1"/>
    <property type="match status" value="1"/>
</dbReference>
<accession>A0A0F4G5T0</accession>
<dbReference type="OrthoDB" id="550424at2759"/>
<dbReference type="Pfam" id="PF00226">
    <property type="entry name" value="DnaJ"/>
    <property type="match status" value="1"/>
</dbReference>
<feature type="chain" id="PRO_5002468194" evidence="8">
    <location>
        <begin position="20"/>
        <end position="425"/>
    </location>
</feature>
<dbReference type="PROSITE" id="PS50076">
    <property type="entry name" value="DNAJ_2"/>
    <property type="match status" value="1"/>
</dbReference>
<dbReference type="InterPro" id="IPR018253">
    <property type="entry name" value="DnaJ_domain_CS"/>
</dbReference>
<evidence type="ECO:0000256" key="3">
    <source>
        <dbReference type="ARBA" id="ARBA00022771"/>
    </source>
</evidence>
<evidence type="ECO:0000256" key="4">
    <source>
        <dbReference type="ARBA" id="ARBA00022833"/>
    </source>
</evidence>
<dbReference type="Gene3D" id="2.60.260.20">
    <property type="entry name" value="Urease metallochaperone UreE, N-terminal domain"/>
    <property type="match status" value="2"/>
</dbReference>
<dbReference type="GO" id="GO:0008270">
    <property type="term" value="F:zinc ion binding"/>
    <property type="evidence" value="ECO:0007669"/>
    <property type="project" value="UniProtKB-KW"/>
</dbReference>
<dbReference type="InterPro" id="IPR001623">
    <property type="entry name" value="DnaJ_domain"/>
</dbReference>
<dbReference type="PANTHER" id="PTHR43888">
    <property type="entry name" value="DNAJ-LIKE-2, ISOFORM A-RELATED"/>
    <property type="match status" value="1"/>
</dbReference>
<dbReference type="CDD" id="cd10719">
    <property type="entry name" value="DnaJ_zf"/>
    <property type="match status" value="1"/>
</dbReference>
<evidence type="ECO:0000256" key="2">
    <source>
        <dbReference type="ARBA" id="ARBA00022737"/>
    </source>
</evidence>
<gene>
    <name evidence="11" type="ORF">TI39_contig5855g00008</name>
</gene>
<dbReference type="InterPro" id="IPR044713">
    <property type="entry name" value="DNJA1/2-like"/>
</dbReference>
<evidence type="ECO:0000259" key="9">
    <source>
        <dbReference type="PROSITE" id="PS50076"/>
    </source>
</evidence>
<dbReference type="GO" id="GO:0006457">
    <property type="term" value="P:protein folding"/>
    <property type="evidence" value="ECO:0007669"/>
    <property type="project" value="InterPro"/>
</dbReference>
<dbReference type="GO" id="GO:0030544">
    <property type="term" value="F:Hsp70 protein binding"/>
    <property type="evidence" value="ECO:0007669"/>
    <property type="project" value="InterPro"/>
</dbReference>
<dbReference type="InterPro" id="IPR001305">
    <property type="entry name" value="HSP_DnaJ_Cys-rich_dom"/>
</dbReference>
<keyword evidence="5" id="KW-0143">Chaperone</keyword>
<keyword evidence="2" id="KW-0677">Repeat</keyword>
<reference evidence="11 12" key="1">
    <citation type="submission" date="2015-03" db="EMBL/GenBank/DDBJ databases">
        <title>RNA-seq based gene annotation and comparative genomics of four Zymoseptoria species reveal species-specific pathogenicity related genes and transposable element activity.</title>
        <authorList>
            <person name="Grandaubert J."/>
            <person name="Bhattacharyya A."/>
            <person name="Stukenbrock E.H."/>
        </authorList>
    </citation>
    <scope>NUCLEOTIDE SEQUENCE [LARGE SCALE GENOMIC DNA]</scope>
    <source>
        <strain evidence="11 12">Zb18110</strain>
    </source>
</reference>
<dbReference type="STRING" id="1047168.A0A0F4G5T0"/>
<sequence length="425" mass="47708">MLLFSVLALVCLLPLLALAAEDYYALLGVDKSASERDLKKSYRRLSKKYHPDKNPNNETAAKKFVEVSEAYETLSDQELRRIYDTHGAEGVKQHKERGAGGGGGRNPFDMFSQFFGGGGHFHGSGQRRGPNMELRVDTPLRDFYTGADHEFSVEKQVICEKCEGSGSADGERDTCGKCRGQGMIIQKQQLMPGIYQQVQMQCDACGGKGSTVRHKCPHCHGERVLRSQEQFDLSVEKGMPRGARVAYENEGDESPDWAAGDLLVSIHEQTPKVADDEKHRTDGTFFRRKDRNLFWREVLSLREAWMGDWTRNLTHLDGHVVQLSRKQGEVVQPGTVDVIPGEGMPVWKGGGEQYEERARASGAVEKDDGYLYGALHVEYVVVLPDQMDSGMEKEFRSTWDKWRKKSGVDLHKDSGRPAPVMHDEL</sequence>
<dbReference type="CDD" id="cd10747">
    <property type="entry name" value="DnaJ_C"/>
    <property type="match status" value="1"/>
</dbReference>
<dbReference type="CDD" id="cd06257">
    <property type="entry name" value="DnaJ"/>
    <property type="match status" value="1"/>
</dbReference>
<organism evidence="11 12">
    <name type="scientific">Zymoseptoria brevis</name>
    <dbReference type="NCBI Taxonomy" id="1047168"/>
    <lineage>
        <taxon>Eukaryota</taxon>
        <taxon>Fungi</taxon>
        <taxon>Dikarya</taxon>
        <taxon>Ascomycota</taxon>
        <taxon>Pezizomycotina</taxon>
        <taxon>Dothideomycetes</taxon>
        <taxon>Dothideomycetidae</taxon>
        <taxon>Mycosphaerellales</taxon>
        <taxon>Mycosphaerellaceae</taxon>
        <taxon>Zymoseptoria</taxon>
    </lineage>
</organism>
<evidence type="ECO:0000313" key="11">
    <source>
        <dbReference type="EMBL" id="KJX92407.1"/>
    </source>
</evidence>
<evidence type="ECO:0000256" key="7">
    <source>
        <dbReference type="SAM" id="MobiDB-lite"/>
    </source>
</evidence>